<feature type="compositionally biased region" description="Basic and acidic residues" evidence="1">
    <location>
        <begin position="474"/>
        <end position="486"/>
    </location>
</feature>
<evidence type="ECO:0000256" key="1">
    <source>
        <dbReference type="SAM" id="MobiDB-lite"/>
    </source>
</evidence>
<dbReference type="GeneID" id="14692309"/>
<evidence type="ECO:0000256" key="2">
    <source>
        <dbReference type="SAM" id="Phobius"/>
    </source>
</evidence>
<feature type="compositionally biased region" description="Basic and acidic residues" evidence="1">
    <location>
        <begin position="243"/>
        <end position="254"/>
    </location>
</feature>
<keyword evidence="2" id="KW-0472">Membrane</keyword>
<evidence type="ECO:0000313" key="3">
    <source>
        <dbReference type="EMBL" id="GAB65959.1"/>
    </source>
</evidence>
<dbReference type="PhylomeDB" id="K6US09"/>
<gene>
    <name evidence="3" type="ORF">PCYB_081200</name>
</gene>
<dbReference type="EMBL" id="DF157100">
    <property type="protein sequence ID" value="GAB65959.1"/>
    <property type="molecule type" value="Genomic_DNA"/>
</dbReference>
<keyword evidence="2" id="KW-1133">Transmembrane helix</keyword>
<sequence length="524" mass="61768">MLLVNASARIRYAVNLTLFFFFTKIIICILCKHNTTLRSSNLFRHKSKKIFQVDLARAEKKLPKCATFIHFNSPYKKIDAIEKEHKLNDDLRNIILLFGRIAEPYYPKTAEQFNFYKEPYSKYIHTGENPSCTKWKHIFKDHKKINKDIFHEKICQLKFKWPINEDENIAENNFYNFVIEKCLNNINIVKNNIHHLKLLLTKAIESKKESAGRGGKQGTPAEEQRRLFLHNLYDELEKEFFGENEEAERGERRNAGQQGDPLERDRRRRQILEKLENLHLNDIFKQHNRSYTRLLVNEIFNKEYPSKKTTDLFLHLLFQSNVEEFSYEHFLTSLNRLGKKIELFTCNYNPNIHFDHFFFLMKNEFKKNSIHLKKKKACAPKIAKAKRDYTNDPRKSLTAQRNKTRLIQHRHNSVAESGKKKRKQNSLIIQHDAINNQYNGTQCNVKNEDQLHQLEGLDTRQANFIIPPTLNTEENPKDGKKMHTDGMRTNSQTVGTNLKSTVIRLFNYIVNSIKKMASNGALQI</sequence>
<feature type="region of interest" description="Disordered" evidence="1">
    <location>
        <begin position="469"/>
        <end position="492"/>
    </location>
</feature>
<dbReference type="KEGG" id="pcy:PCYB_081200"/>
<feature type="region of interest" description="Disordered" evidence="1">
    <location>
        <begin position="243"/>
        <end position="266"/>
    </location>
</feature>
<dbReference type="VEuPathDB" id="PlasmoDB:PCYB_081200"/>
<keyword evidence="2" id="KW-0812">Transmembrane</keyword>
<reference evidence="3 4" key="1">
    <citation type="journal article" date="2012" name="Nat. Genet.">
        <title>Plasmodium cynomolgi genome sequences provide insight into Plasmodium vivax and the monkey malaria clade.</title>
        <authorList>
            <person name="Tachibana S."/>
            <person name="Sullivan S.A."/>
            <person name="Kawai S."/>
            <person name="Nakamura S."/>
            <person name="Kim H.R."/>
            <person name="Goto N."/>
            <person name="Arisue N."/>
            <person name="Palacpac N.M.Q."/>
            <person name="Honma H."/>
            <person name="Yagi M."/>
            <person name="Tougan T."/>
            <person name="Katakai Y."/>
            <person name="Kaneko O."/>
            <person name="Mita T."/>
            <person name="Kita K."/>
            <person name="Yasutomi Y."/>
            <person name="Sutton P.L."/>
            <person name="Shakhbatyan R."/>
            <person name="Horii T."/>
            <person name="Yasunaga T."/>
            <person name="Barnwell J.W."/>
            <person name="Escalante A.A."/>
            <person name="Carlton J.M."/>
            <person name="Tanabe K."/>
        </authorList>
    </citation>
    <scope>NUCLEOTIDE SEQUENCE [LARGE SCALE GENOMIC DNA]</scope>
    <source>
        <strain evidence="3 4">B</strain>
    </source>
</reference>
<keyword evidence="4" id="KW-1185">Reference proteome</keyword>
<dbReference type="RefSeq" id="XP_004221906.1">
    <property type="nucleotide sequence ID" value="XM_004221858.1"/>
</dbReference>
<dbReference type="eggNOG" id="ENOG502TNBT">
    <property type="taxonomic scope" value="Eukaryota"/>
</dbReference>
<proteinExistence type="predicted"/>
<accession>K6US09</accession>
<name>K6US09_PLACD</name>
<dbReference type="Proteomes" id="UP000006319">
    <property type="component" value="Chromosome 8"/>
</dbReference>
<protein>
    <submittedName>
        <fullName evidence="3">Uncharacterized protein</fullName>
    </submittedName>
</protein>
<dbReference type="OMA" id="FDHFFFL"/>
<evidence type="ECO:0000313" key="4">
    <source>
        <dbReference type="Proteomes" id="UP000006319"/>
    </source>
</evidence>
<dbReference type="AlphaFoldDB" id="K6US09"/>
<feature type="transmembrane region" description="Helical" evidence="2">
    <location>
        <begin position="12"/>
        <end position="31"/>
    </location>
</feature>
<dbReference type="OrthoDB" id="378163at2759"/>
<organism evidence="3 4">
    <name type="scientific">Plasmodium cynomolgi (strain B)</name>
    <dbReference type="NCBI Taxonomy" id="1120755"/>
    <lineage>
        <taxon>Eukaryota</taxon>
        <taxon>Sar</taxon>
        <taxon>Alveolata</taxon>
        <taxon>Apicomplexa</taxon>
        <taxon>Aconoidasida</taxon>
        <taxon>Haemosporida</taxon>
        <taxon>Plasmodiidae</taxon>
        <taxon>Plasmodium</taxon>
        <taxon>Plasmodium (Plasmodium)</taxon>
    </lineage>
</organism>